<reference evidence="1" key="1">
    <citation type="submission" date="2021-06" db="EMBL/GenBank/DDBJ databases">
        <title>Parelaphostrongylus tenuis whole genome reference sequence.</title>
        <authorList>
            <person name="Garwood T.J."/>
            <person name="Larsen P.A."/>
            <person name="Fountain-Jones N.M."/>
            <person name="Garbe J.R."/>
            <person name="Macchietto M.G."/>
            <person name="Kania S.A."/>
            <person name="Gerhold R.W."/>
            <person name="Richards J.E."/>
            <person name="Wolf T.M."/>
        </authorList>
    </citation>
    <scope>NUCLEOTIDE SEQUENCE</scope>
    <source>
        <strain evidence="1">MNPRO001-30</strain>
        <tissue evidence="1">Meninges</tissue>
    </source>
</reference>
<sequence length="190" mass="21045">MGRVSLSATKTVRWLRIVLQHPDHPFQKGKSCSEWAEGYRQLRCDSNGVEPTSCVTPSAINIPIGGKKLVDGLNYECKKNGSDVIMQCIDRDLEWQVESTQWRCTRNGSQVTGCVTAFGSIPTGEMRVVDGSTIMCRDDGNGGATVQCKDKEGRVWDQGIHRFAAVPILPSHENLIGKRNLTQRHILTGF</sequence>
<dbReference type="Proteomes" id="UP001196413">
    <property type="component" value="Unassembled WGS sequence"/>
</dbReference>
<keyword evidence="2" id="KW-1185">Reference proteome</keyword>
<evidence type="ECO:0000313" key="2">
    <source>
        <dbReference type="Proteomes" id="UP001196413"/>
    </source>
</evidence>
<dbReference type="AlphaFoldDB" id="A0AAD5MTA1"/>
<evidence type="ECO:0000313" key="1">
    <source>
        <dbReference type="EMBL" id="KAJ1362363.1"/>
    </source>
</evidence>
<dbReference type="EMBL" id="JAHQIW010004424">
    <property type="protein sequence ID" value="KAJ1362363.1"/>
    <property type="molecule type" value="Genomic_DNA"/>
</dbReference>
<evidence type="ECO:0008006" key="3">
    <source>
        <dbReference type="Google" id="ProtNLM"/>
    </source>
</evidence>
<proteinExistence type="predicted"/>
<protein>
    <recommendedName>
        <fullName evidence="3">Sushi domain-containing protein</fullName>
    </recommendedName>
</protein>
<name>A0AAD5MTA1_PARTN</name>
<comment type="caution">
    <text evidence="1">The sequence shown here is derived from an EMBL/GenBank/DDBJ whole genome shotgun (WGS) entry which is preliminary data.</text>
</comment>
<gene>
    <name evidence="1" type="ORF">KIN20_021889</name>
</gene>
<accession>A0AAD5MTA1</accession>
<organism evidence="1 2">
    <name type="scientific">Parelaphostrongylus tenuis</name>
    <name type="common">Meningeal worm</name>
    <dbReference type="NCBI Taxonomy" id="148309"/>
    <lineage>
        <taxon>Eukaryota</taxon>
        <taxon>Metazoa</taxon>
        <taxon>Ecdysozoa</taxon>
        <taxon>Nematoda</taxon>
        <taxon>Chromadorea</taxon>
        <taxon>Rhabditida</taxon>
        <taxon>Rhabditina</taxon>
        <taxon>Rhabditomorpha</taxon>
        <taxon>Strongyloidea</taxon>
        <taxon>Metastrongylidae</taxon>
        <taxon>Parelaphostrongylus</taxon>
    </lineage>
</organism>